<feature type="transmembrane region" description="Helical" evidence="12">
    <location>
        <begin position="88"/>
        <end position="112"/>
    </location>
</feature>
<keyword evidence="5 12" id="KW-0812">Transmembrane</keyword>
<keyword evidence="10" id="KW-0012">Acyltransferase</keyword>
<accession>A0A9W7F977</accession>
<dbReference type="AlphaFoldDB" id="A0A9W7F977"/>
<protein>
    <recommendedName>
        <fullName evidence="15">Acyltransferase</fullName>
    </recommendedName>
</protein>
<keyword evidence="6" id="KW-0256">Endoplasmic reticulum</keyword>
<comment type="similarity">
    <text evidence="2">Belongs to the diacylglycerol acyltransferase family.</text>
</comment>
<comment type="subcellular location">
    <subcellularLocation>
        <location evidence="1">Endoplasmic reticulum membrane</location>
        <topology evidence="1">Multi-pass membrane protein</topology>
    </subcellularLocation>
</comment>
<evidence type="ECO:0000313" key="14">
    <source>
        <dbReference type="Proteomes" id="UP001165160"/>
    </source>
</evidence>
<evidence type="ECO:0008006" key="15">
    <source>
        <dbReference type="Google" id="ProtNLM"/>
    </source>
</evidence>
<evidence type="ECO:0000256" key="9">
    <source>
        <dbReference type="ARBA" id="ARBA00023136"/>
    </source>
</evidence>
<dbReference type="GO" id="GO:0005789">
    <property type="term" value="C:endoplasmic reticulum membrane"/>
    <property type="evidence" value="ECO:0007669"/>
    <property type="project" value="UniProtKB-SubCell"/>
</dbReference>
<keyword evidence="7 12" id="KW-1133">Transmembrane helix</keyword>
<keyword evidence="14" id="KW-1185">Reference proteome</keyword>
<feature type="region of interest" description="Disordered" evidence="11">
    <location>
        <begin position="207"/>
        <end position="226"/>
    </location>
</feature>
<evidence type="ECO:0000256" key="5">
    <source>
        <dbReference type="ARBA" id="ARBA00022692"/>
    </source>
</evidence>
<dbReference type="PANTHER" id="PTHR12317">
    <property type="entry name" value="DIACYLGLYCEROL O-ACYLTRANSFERASE"/>
    <property type="match status" value="1"/>
</dbReference>
<gene>
    <name evidence="13" type="ORF">TrVE_jg11741</name>
</gene>
<evidence type="ECO:0000256" key="6">
    <source>
        <dbReference type="ARBA" id="ARBA00022824"/>
    </source>
</evidence>
<feature type="transmembrane region" description="Helical" evidence="12">
    <location>
        <begin position="274"/>
        <end position="297"/>
    </location>
</feature>
<dbReference type="Proteomes" id="UP001165160">
    <property type="component" value="Unassembled WGS sequence"/>
</dbReference>
<feature type="transmembrane region" description="Helical" evidence="12">
    <location>
        <begin position="318"/>
        <end position="337"/>
    </location>
</feature>
<dbReference type="PANTHER" id="PTHR12317:SF34">
    <property type="entry name" value="ACYLTRANSFERASE"/>
    <property type="match status" value="1"/>
</dbReference>
<keyword evidence="9 12" id="KW-0472">Membrane</keyword>
<evidence type="ECO:0000256" key="11">
    <source>
        <dbReference type="SAM" id="MobiDB-lite"/>
    </source>
</evidence>
<feature type="transmembrane region" description="Helical" evidence="12">
    <location>
        <begin position="118"/>
        <end position="140"/>
    </location>
</feature>
<feature type="transmembrane region" description="Helical" evidence="12">
    <location>
        <begin position="441"/>
        <end position="460"/>
    </location>
</feature>
<feature type="transmembrane region" description="Helical" evidence="12">
    <location>
        <begin position="48"/>
        <end position="67"/>
    </location>
</feature>
<evidence type="ECO:0000256" key="1">
    <source>
        <dbReference type="ARBA" id="ARBA00004477"/>
    </source>
</evidence>
<dbReference type="GO" id="GO:0008374">
    <property type="term" value="F:O-acyltransferase activity"/>
    <property type="evidence" value="ECO:0007669"/>
    <property type="project" value="InterPro"/>
</dbReference>
<feature type="compositionally biased region" description="Basic residues" evidence="11">
    <location>
        <begin position="153"/>
        <end position="164"/>
    </location>
</feature>
<dbReference type="EMBL" id="BRXX01000375">
    <property type="protein sequence ID" value="GMI08080.1"/>
    <property type="molecule type" value="Genomic_DNA"/>
</dbReference>
<evidence type="ECO:0000256" key="10">
    <source>
        <dbReference type="ARBA" id="ARBA00023315"/>
    </source>
</evidence>
<evidence type="ECO:0000256" key="3">
    <source>
        <dbReference type="ARBA" id="ARBA00022516"/>
    </source>
</evidence>
<feature type="transmembrane region" description="Helical" evidence="12">
    <location>
        <begin position="7"/>
        <end position="28"/>
    </location>
</feature>
<feature type="transmembrane region" description="Helical" evidence="12">
    <location>
        <begin position="403"/>
        <end position="421"/>
    </location>
</feature>
<organism evidence="13 14">
    <name type="scientific">Triparma verrucosa</name>
    <dbReference type="NCBI Taxonomy" id="1606542"/>
    <lineage>
        <taxon>Eukaryota</taxon>
        <taxon>Sar</taxon>
        <taxon>Stramenopiles</taxon>
        <taxon>Ochrophyta</taxon>
        <taxon>Bolidophyceae</taxon>
        <taxon>Parmales</taxon>
        <taxon>Triparmaceae</taxon>
        <taxon>Triparma</taxon>
    </lineage>
</organism>
<evidence type="ECO:0000256" key="7">
    <source>
        <dbReference type="ARBA" id="ARBA00022989"/>
    </source>
</evidence>
<comment type="caution">
    <text evidence="13">The sequence shown here is derived from an EMBL/GenBank/DDBJ whole genome shotgun (WGS) entry which is preliminary data.</text>
</comment>
<dbReference type="GO" id="GO:0006629">
    <property type="term" value="P:lipid metabolic process"/>
    <property type="evidence" value="ECO:0007669"/>
    <property type="project" value="UniProtKB-KW"/>
</dbReference>
<feature type="transmembrane region" description="Helical" evidence="12">
    <location>
        <begin position="234"/>
        <end position="254"/>
    </location>
</feature>
<evidence type="ECO:0000256" key="8">
    <source>
        <dbReference type="ARBA" id="ARBA00023098"/>
    </source>
</evidence>
<evidence type="ECO:0000256" key="4">
    <source>
        <dbReference type="ARBA" id="ARBA00022679"/>
    </source>
</evidence>
<keyword evidence="4" id="KW-0808">Transferase</keyword>
<dbReference type="Pfam" id="PF03982">
    <property type="entry name" value="DAGAT"/>
    <property type="match status" value="1"/>
</dbReference>
<proteinExistence type="inferred from homology"/>
<reference evidence="14" key="1">
    <citation type="journal article" date="2023" name="Commun. Biol.">
        <title>Genome analysis of Parmales, the sister group of diatoms, reveals the evolutionary specialization of diatoms from phago-mixotrophs to photoautotrophs.</title>
        <authorList>
            <person name="Ban H."/>
            <person name="Sato S."/>
            <person name="Yoshikawa S."/>
            <person name="Yamada K."/>
            <person name="Nakamura Y."/>
            <person name="Ichinomiya M."/>
            <person name="Sato N."/>
            <person name="Blanc-Mathieu R."/>
            <person name="Endo H."/>
            <person name="Kuwata A."/>
            <person name="Ogata H."/>
        </authorList>
    </citation>
    <scope>NUCLEOTIDE SEQUENCE [LARGE SCALE GENOMIC DNA]</scope>
    <source>
        <strain evidence="14">NIES 3699</strain>
    </source>
</reference>
<evidence type="ECO:0000313" key="13">
    <source>
        <dbReference type="EMBL" id="GMI08080.1"/>
    </source>
</evidence>
<dbReference type="InterPro" id="IPR007130">
    <property type="entry name" value="DAGAT"/>
</dbReference>
<keyword evidence="8" id="KW-0443">Lipid metabolism</keyword>
<evidence type="ECO:0000256" key="2">
    <source>
        <dbReference type="ARBA" id="ARBA00005420"/>
    </source>
</evidence>
<sequence>MLSTRSAFFTFSFITSLFIFLLSTLWEIFRHPTLTYLTHHIPLPTETLELFIITPSMVLIPVTHIVGSLRYTHNKWFSRPLKGGFYHVILQAATWTLYSIALCMVLGSIFLWPGLAGVISSAGLVGLFAQGMMVSSLLTFEKDDTTTEERGRQRVKRSSSRSKSKSSSNSRSSKSRVKKKIPASLSIDPSSITSSYDPTNLTSIPATHWASTPSSPPPSPSHLLSPRRPQKRNLILWALMNYGLLQTPYLLHAFTTFILSTCKSCSTGLSNVPALFTLIATLFIPILTHGIGGVLFYGKNWTFYHPNRGGRIHVISQAVGWTLVSVAVLMQMANFFVGTEFGLLVHSGNFLGWCAEGALLYSLSDFREGGGGIEVKDLGGGRKCRGIVEYVVAVGQDMFMTNLHWMFVFWYAGAPFGLNVFSRNPMERMFEVTPLEGALNFVLCMVLGVIPSLCFPYSAVRKPLDWKHPVSCAVKLMETILVSPFGLFRDPMIVFEDDEASYKRNKCMFAIAPHGTLPLSVWALWHQRCDIFDEVCLFFGSQIGMIPGYRLWTGARGGCMTVTKKNLINVMKTSQNVALVPGGVSEMMKCEPHAKNINVSIKHKGFVRIAMQQGFDLAPIVMLHENDMYDNPMRDFQLWCYKKTKVPMGLPYYTNKWFLPMSNQKPLRVVVGKRIKVKKVENPTEAQVEALHRKFYEEVVRCWGKHKKSMGYEDRELTFVM</sequence>
<name>A0A9W7F977_9STRA</name>
<evidence type="ECO:0000256" key="12">
    <source>
        <dbReference type="SAM" id="Phobius"/>
    </source>
</evidence>
<feature type="compositionally biased region" description="Basic and acidic residues" evidence="11">
    <location>
        <begin position="143"/>
        <end position="152"/>
    </location>
</feature>
<feature type="region of interest" description="Disordered" evidence="11">
    <location>
        <begin position="143"/>
        <end position="182"/>
    </location>
</feature>
<keyword evidence="3" id="KW-0444">Lipid biosynthesis</keyword>